<accession>A0A1M6R4P1</accession>
<evidence type="ECO:0000313" key="1">
    <source>
        <dbReference type="EMBL" id="SHK27307.1"/>
    </source>
</evidence>
<evidence type="ECO:0000313" key="2">
    <source>
        <dbReference type="Proteomes" id="UP000184364"/>
    </source>
</evidence>
<dbReference type="RefSeq" id="WP_073290466.1">
    <property type="nucleotide sequence ID" value="NZ_FRAV01000002.1"/>
</dbReference>
<proteinExistence type="predicted"/>
<protein>
    <submittedName>
        <fullName evidence="1">Uncharacterized protein</fullName>
    </submittedName>
</protein>
<dbReference type="AlphaFoldDB" id="A0A1M6R4P1"/>
<dbReference type="Proteomes" id="UP000184364">
    <property type="component" value="Unassembled WGS sequence"/>
</dbReference>
<name>A0A1M6R4P1_9FLAO</name>
<sequence length="289" mass="34533">MRDYTEFKYQNHFFESEQMLHQLIINMFPEFSRKYYKYDDDFGLIELSEEEYKSERSYKYQTLNYELQDEIMQSKDFSRTIGTYMEYLFVEFEHAIVDAYKKTEIGNKDYFFKNILKVIEESTDYYKSLLDSGNINKLQLRIVKNLLKENQRKPEYITSEFSDLVPYVANYFFKPSSTSSVSTKSVKDQYQYPDVFISEKAEKWFMTTLETMSISPEKNGFNAKLNAIYSNPDCKEEIFKYELLLKDYIGFINSVFPNSIKNNTKMSEPGRHESKVSQLINIYLQDKSE</sequence>
<gene>
    <name evidence="1" type="ORF">SAMN05444267_1002177</name>
</gene>
<keyword evidence="2" id="KW-1185">Reference proteome</keyword>
<reference evidence="2" key="1">
    <citation type="submission" date="2016-11" db="EMBL/GenBank/DDBJ databases">
        <authorList>
            <person name="Varghese N."/>
            <person name="Submissions S."/>
        </authorList>
    </citation>
    <scope>NUCLEOTIDE SEQUENCE [LARGE SCALE GENOMIC DNA]</scope>
    <source>
        <strain evidence="2">DSM 26899</strain>
    </source>
</reference>
<dbReference type="EMBL" id="FRAV01000002">
    <property type="protein sequence ID" value="SHK27307.1"/>
    <property type="molecule type" value="Genomic_DNA"/>
</dbReference>
<dbReference type="OrthoDB" id="9978151at2"/>
<dbReference type="STRING" id="1302687.SAMN05444267_1002177"/>
<organism evidence="1 2">
    <name type="scientific">Chryseobacterium polytrichastri</name>
    <dbReference type="NCBI Taxonomy" id="1302687"/>
    <lineage>
        <taxon>Bacteria</taxon>
        <taxon>Pseudomonadati</taxon>
        <taxon>Bacteroidota</taxon>
        <taxon>Flavobacteriia</taxon>
        <taxon>Flavobacteriales</taxon>
        <taxon>Weeksellaceae</taxon>
        <taxon>Chryseobacterium group</taxon>
        <taxon>Chryseobacterium</taxon>
    </lineage>
</organism>